<dbReference type="Pfam" id="PF00581">
    <property type="entry name" value="Rhodanese"/>
    <property type="match status" value="1"/>
</dbReference>
<dbReference type="PROSITE" id="PS50206">
    <property type="entry name" value="RHODANESE_3"/>
    <property type="match status" value="1"/>
</dbReference>
<protein>
    <submittedName>
        <fullName evidence="2">Rhodanese-like domain-containing protein</fullName>
    </submittedName>
</protein>
<dbReference type="PANTHER" id="PTHR43031">
    <property type="entry name" value="FAD-DEPENDENT OXIDOREDUCTASE"/>
    <property type="match status" value="1"/>
</dbReference>
<dbReference type="RefSeq" id="WP_089199119.1">
    <property type="nucleotide sequence ID" value="NZ_NHRJ02000002.1"/>
</dbReference>
<comment type="caution">
    <text evidence="2">The sequence shown here is derived from an EMBL/GenBank/DDBJ whole genome shotgun (WGS) entry which is preliminary data.</text>
</comment>
<dbReference type="Gene3D" id="3.40.250.10">
    <property type="entry name" value="Rhodanese-like domain"/>
    <property type="match status" value="1"/>
</dbReference>
<evidence type="ECO:0000259" key="1">
    <source>
        <dbReference type="PROSITE" id="PS50206"/>
    </source>
</evidence>
<proteinExistence type="predicted"/>
<sequence length="108" mass="12512">MERMQAISPEDFVEKLNNNELEHSAIIDVREPVEWDYYHLNEAQLIPMQSIPTRLEELPKDRDLYIVCAHGVRSTHVCYFLREQGFNNVINVNGGMAAVAMLLGFQYD</sequence>
<dbReference type="PANTHER" id="PTHR43031:SF17">
    <property type="entry name" value="SULFURTRANSFERASE YTWF-RELATED"/>
    <property type="match status" value="1"/>
</dbReference>
<dbReference type="InterPro" id="IPR001763">
    <property type="entry name" value="Rhodanese-like_dom"/>
</dbReference>
<dbReference type="InterPro" id="IPR036873">
    <property type="entry name" value="Rhodanese-like_dom_sf"/>
</dbReference>
<feature type="domain" description="Rhodanese" evidence="1">
    <location>
        <begin position="20"/>
        <end position="107"/>
    </location>
</feature>
<organism evidence="2 3">
    <name type="scientific">Paenibacillus xerothermodurans</name>
    <dbReference type="NCBI Taxonomy" id="1977292"/>
    <lineage>
        <taxon>Bacteria</taxon>
        <taxon>Bacillati</taxon>
        <taxon>Bacillota</taxon>
        <taxon>Bacilli</taxon>
        <taxon>Bacillales</taxon>
        <taxon>Paenibacillaceae</taxon>
        <taxon>Paenibacillus</taxon>
    </lineage>
</organism>
<gene>
    <name evidence="2" type="ORF">CBW46_006145</name>
</gene>
<dbReference type="CDD" id="cd00158">
    <property type="entry name" value="RHOD"/>
    <property type="match status" value="1"/>
</dbReference>
<dbReference type="Proteomes" id="UP000214746">
    <property type="component" value="Unassembled WGS sequence"/>
</dbReference>
<dbReference type="SUPFAM" id="SSF52821">
    <property type="entry name" value="Rhodanese/Cell cycle control phosphatase"/>
    <property type="match status" value="1"/>
</dbReference>
<dbReference type="OrthoDB" id="9800872at2"/>
<accession>A0A2W1NW71</accession>
<reference evidence="2" key="1">
    <citation type="submission" date="2018-06" db="EMBL/GenBank/DDBJ databases">
        <title>Paenibacillus xerothermodurans sp. nov. an extremely dry heat resistant spore forming bacterium isolated from the soil of Cape Canaveral, Florida.</title>
        <authorList>
            <person name="Seuylemezian A."/>
            <person name="Kaur N."/>
            <person name="Patil P."/>
            <person name="Patil P."/>
            <person name="Mayilraj S."/>
            <person name="Vaishampayan P."/>
        </authorList>
    </citation>
    <scope>NUCLEOTIDE SEQUENCE [LARGE SCALE GENOMIC DNA]</scope>
    <source>
        <strain evidence="2">ATCC 27380</strain>
    </source>
</reference>
<dbReference type="AlphaFoldDB" id="A0A2W1NW71"/>
<name>A0A2W1NW71_PAEXE</name>
<dbReference type="SMART" id="SM00450">
    <property type="entry name" value="RHOD"/>
    <property type="match status" value="1"/>
</dbReference>
<dbReference type="InterPro" id="IPR050229">
    <property type="entry name" value="GlpE_sulfurtransferase"/>
</dbReference>
<keyword evidence="3" id="KW-1185">Reference proteome</keyword>
<dbReference type="EMBL" id="NHRJ02000002">
    <property type="protein sequence ID" value="PZE21976.1"/>
    <property type="molecule type" value="Genomic_DNA"/>
</dbReference>
<evidence type="ECO:0000313" key="3">
    <source>
        <dbReference type="Proteomes" id="UP000214746"/>
    </source>
</evidence>
<evidence type="ECO:0000313" key="2">
    <source>
        <dbReference type="EMBL" id="PZE21976.1"/>
    </source>
</evidence>